<evidence type="ECO:0000313" key="8">
    <source>
        <dbReference type="EMBL" id="MBB6182932.1"/>
    </source>
</evidence>
<dbReference type="OrthoDB" id="9803824at2"/>
<evidence type="ECO:0000256" key="5">
    <source>
        <dbReference type="SAM" id="Phobius"/>
    </source>
</evidence>
<dbReference type="Gene3D" id="3.30.70.270">
    <property type="match status" value="1"/>
</dbReference>
<feature type="transmembrane region" description="Helical" evidence="5">
    <location>
        <begin position="312"/>
        <end position="333"/>
    </location>
</feature>
<dbReference type="InterPro" id="IPR043128">
    <property type="entry name" value="Rev_trsase/Diguanyl_cyclase"/>
</dbReference>
<feature type="compositionally biased region" description="Basic and acidic residues" evidence="4">
    <location>
        <begin position="587"/>
        <end position="596"/>
    </location>
</feature>
<evidence type="ECO:0000256" key="2">
    <source>
        <dbReference type="ARBA" id="ARBA00012528"/>
    </source>
</evidence>
<dbReference type="SMART" id="SM00267">
    <property type="entry name" value="GGDEF"/>
    <property type="match status" value="1"/>
</dbReference>
<comment type="catalytic activity">
    <reaction evidence="3">
        <text>2 GTP = 3',3'-c-di-GMP + 2 diphosphate</text>
        <dbReference type="Rhea" id="RHEA:24898"/>
        <dbReference type="ChEBI" id="CHEBI:33019"/>
        <dbReference type="ChEBI" id="CHEBI:37565"/>
        <dbReference type="ChEBI" id="CHEBI:58805"/>
        <dbReference type="EC" id="2.7.7.65"/>
    </reaction>
</comment>
<dbReference type="AlphaFoldDB" id="A0A841KCM8"/>
<feature type="region of interest" description="Disordered" evidence="4">
    <location>
        <begin position="556"/>
        <end position="596"/>
    </location>
</feature>
<keyword evidence="5" id="KW-0472">Membrane</keyword>
<keyword evidence="5" id="KW-1133">Transmembrane helix</keyword>
<dbReference type="EC" id="2.7.7.65" evidence="2"/>
<proteinExistence type="predicted"/>
<dbReference type="EMBL" id="JACHET010000001">
    <property type="protein sequence ID" value="MBB6182932.1"/>
    <property type="molecule type" value="Genomic_DNA"/>
</dbReference>
<dbReference type="InterPro" id="IPR029787">
    <property type="entry name" value="Nucleotide_cyclase"/>
</dbReference>
<dbReference type="PANTHER" id="PTHR45138:SF9">
    <property type="entry name" value="DIGUANYLATE CYCLASE DGCM-RELATED"/>
    <property type="match status" value="1"/>
</dbReference>
<comment type="caution">
    <text evidence="8">The sequence shown here is derived from an EMBL/GenBank/DDBJ whole genome shotgun (WGS) entry which is preliminary data.</text>
</comment>
<dbReference type="CDD" id="cd01949">
    <property type="entry name" value="GGDEF"/>
    <property type="match status" value="1"/>
</dbReference>
<accession>A0A841KCM8</accession>
<evidence type="ECO:0000256" key="3">
    <source>
        <dbReference type="ARBA" id="ARBA00034247"/>
    </source>
</evidence>
<evidence type="ECO:0000313" key="9">
    <source>
        <dbReference type="Proteomes" id="UP000560000"/>
    </source>
</evidence>
<dbReference type="RefSeq" id="WP_052394924.1">
    <property type="nucleotide sequence ID" value="NZ_JACHET010000001.1"/>
</dbReference>
<evidence type="ECO:0000259" key="7">
    <source>
        <dbReference type="PROSITE" id="PS50887"/>
    </source>
</evidence>
<feature type="transmembrane region" description="Helical" evidence="5">
    <location>
        <begin position="214"/>
        <end position="235"/>
    </location>
</feature>
<feature type="transmembrane region" description="Helical" evidence="5">
    <location>
        <begin position="340"/>
        <end position="361"/>
    </location>
</feature>
<dbReference type="InterPro" id="IPR011623">
    <property type="entry name" value="7TMR_DISM_rcpt_extracell_dom1"/>
</dbReference>
<feature type="transmembrane region" description="Helical" evidence="5">
    <location>
        <begin position="183"/>
        <end position="207"/>
    </location>
</feature>
<organism evidence="8 9">
    <name type="scientific">Oleiagrimonas soli</name>
    <dbReference type="NCBI Taxonomy" id="1543381"/>
    <lineage>
        <taxon>Bacteria</taxon>
        <taxon>Pseudomonadati</taxon>
        <taxon>Pseudomonadota</taxon>
        <taxon>Gammaproteobacteria</taxon>
        <taxon>Lysobacterales</taxon>
        <taxon>Rhodanobacteraceae</taxon>
        <taxon>Oleiagrimonas</taxon>
    </lineage>
</organism>
<feature type="domain" description="GGDEF" evidence="7">
    <location>
        <begin position="434"/>
        <end position="566"/>
    </location>
</feature>
<gene>
    <name evidence="8" type="ORF">HNQ86_000277</name>
</gene>
<evidence type="ECO:0000256" key="1">
    <source>
        <dbReference type="ARBA" id="ARBA00001946"/>
    </source>
</evidence>
<keyword evidence="6" id="KW-0732">Signal</keyword>
<dbReference type="GO" id="GO:0052621">
    <property type="term" value="F:diguanylate cyclase activity"/>
    <property type="evidence" value="ECO:0007669"/>
    <property type="project" value="UniProtKB-EC"/>
</dbReference>
<dbReference type="FunFam" id="3.30.70.270:FF:000001">
    <property type="entry name" value="Diguanylate cyclase domain protein"/>
    <property type="match status" value="1"/>
</dbReference>
<dbReference type="NCBIfam" id="TIGR00254">
    <property type="entry name" value="GGDEF"/>
    <property type="match status" value="1"/>
</dbReference>
<name>A0A841KCM8_9GAMM</name>
<sequence>MAKPARTTPLYLRMLFAVLAIAVLSNAWATHVGSASEPPALLHGAWLAVQPGDTPDHVLQQSERGAFHVFDTQRLQTIPRSDLGTWVVLQPSAPGLHGPRVLSIPSPPFSAVTLYDRNGPLSTSSPTAIGPALEAHGRIAFALPPHWSSTTPILLKFEPSENLNAPVRFVLESESTFRRIDTLWIVMASASLAVMLAMALVALCFSIMLGDSTFAWYAAYVCSYAGLQAVQTGFAFEPLHLAFLQPIALPLGAALTAVALISAVLFMVRFCSLRRHAPWLRVLLLALAGMMALLAVLQATGMPFVRDIVHALFNPLLALCSGLMVLASSLALLRGSRAALFFLFGWLPLLVLTALTSIQVSGGLAHVEWLNEASLAAGAVEALVLAIGLADRSLNMRRDHHLARELADKDPLTGVFNRRGWIDAAQKIMQDTQQTHALLFMDLDHFKTLNDELGHGAGDQALITMAENLATELRPQDLLGRFGGEEFVAMLRGTDSTNALLVAQRLCRRLHRLEIPLDHRGNLLTISIGLATRRPNDTLSTLVERADAAMYTAKSRGRNRVVDERQVETSRRPVLRPTRALSDTEDASSRRSEQLG</sequence>
<evidence type="ECO:0000256" key="4">
    <source>
        <dbReference type="SAM" id="MobiDB-lite"/>
    </source>
</evidence>
<dbReference type="PROSITE" id="PS50887">
    <property type="entry name" value="GGDEF"/>
    <property type="match status" value="1"/>
</dbReference>
<feature type="transmembrane region" description="Helical" evidence="5">
    <location>
        <begin position="373"/>
        <end position="390"/>
    </location>
</feature>
<dbReference type="PANTHER" id="PTHR45138">
    <property type="entry name" value="REGULATORY COMPONENTS OF SENSORY TRANSDUCTION SYSTEM"/>
    <property type="match status" value="1"/>
</dbReference>
<dbReference type="SUPFAM" id="SSF55073">
    <property type="entry name" value="Nucleotide cyclase"/>
    <property type="match status" value="1"/>
</dbReference>
<dbReference type="InterPro" id="IPR050469">
    <property type="entry name" value="Diguanylate_Cyclase"/>
</dbReference>
<protein>
    <recommendedName>
        <fullName evidence="2">diguanylate cyclase</fullName>
        <ecNumber evidence="2">2.7.7.65</ecNumber>
    </recommendedName>
</protein>
<feature type="transmembrane region" description="Helical" evidence="5">
    <location>
        <begin position="247"/>
        <end position="268"/>
    </location>
</feature>
<reference evidence="8 9" key="1">
    <citation type="submission" date="2020-08" db="EMBL/GenBank/DDBJ databases">
        <title>Genomic Encyclopedia of Type Strains, Phase IV (KMG-IV): sequencing the most valuable type-strain genomes for metagenomic binning, comparative biology and taxonomic classification.</title>
        <authorList>
            <person name="Goeker M."/>
        </authorList>
    </citation>
    <scope>NUCLEOTIDE SEQUENCE [LARGE SCALE GENOMIC DNA]</scope>
    <source>
        <strain evidence="8 9">DSM 107085</strain>
    </source>
</reference>
<comment type="cofactor">
    <cofactor evidence="1">
        <name>Mg(2+)</name>
        <dbReference type="ChEBI" id="CHEBI:18420"/>
    </cofactor>
</comment>
<feature type="signal peptide" evidence="6">
    <location>
        <begin position="1"/>
        <end position="29"/>
    </location>
</feature>
<keyword evidence="5" id="KW-0812">Transmembrane</keyword>
<dbReference type="Pfam" id="PF00990">
    <property type="entry name" value="GGDEF"/>
    <property type="match status" value="1"/>
</dbReference>
<feature type="chain" id="PRO_5032953591" description="diguanylate cyclase" evidence="6">
    <location>
        <begin position="30"/>
        <end position="596"/>
    </location>
</feature>
<dbReference type="InterPro" id="IPR000160">
    <property type="entry name" value="GGDEF_dom"/>
</dbReference>
<evidence type="ECO:0000256" key="6">
    <source>
        <dbReference type="SAM" id="SignalP"/>
    </source>
</evidence>
<dbReference type="Proteomes" id="UP000560000">
    <property type="component" value="Unassembled WGS sequence"/>
</dbReference>
<feature type="compositionally biased region" description="Basic and acidic residues" evidence="4">
    <location>
        <begin position="560"/>
        <end position="571"/>
    </location>
</feature>
<feature type="transmembrane region" description="Helical" evidence="5">
    <location>
        <begin position="280"/>
        <end position="300"/>
    </location>
</feature>
<dbReference type="Pfam" id="PF07695">
    <property type="entry name" value="7TMR-DISM_7TM"/>
    <property type="match status" value="1"/>
</dbReference>